<keyword evidence="2" id="KW-1185">Reference proteome</keyword>
<evidence type="ECO:0000313" key="1">
    <source>
        <dbReference type="EMBL" id="QDU79031.1"/>
    </source>
</evidence>
<accession>A0A518CII3</accession>
<dbReference type="AlphaFoldDB" id="A0A518CII3"/>
<name>A0A518CII3_9PLAN</name>
<dbReference type="KEGG" id="plon:Pla110_07350"/>
<evidence type="ECO:0000313" key="2">
    <source>
        <dbReference type="Proteomes" id="UP000317178"/>
    </source>
</evidence>
<sequence length="35" mass="4033">MFGLFKKKLPAKPNGTQIVPRIKHRNFLEAVAPRE</sequence>
<gene>
    <name evidence="1" type="ORF">Pla110_07350</name>
</gene>
<protein>
    <submittedName>
        <fullName evidence="1">Uncharacterized protein</fullName>
    </submittedName>
</protein>
<organism evidence="1 2">
    <name type="scientific">Polystyrenella longa</name>
    <dbReference type="NCBI Taxonomy" id="2528007"/>
    <lineage>
        <taxon>Bacteria</taxon>
        <taxon>Pseudomonadati</taxon>
        <taxon>Planctomycetota</taxon>
        <taxon>Planctomycetia</taxon>
        <taxon>Planctomycetales</taxon>
        <taxon>Planctomycetaceae</taxon>
        <taxon>Polystyrenella</taxon>
    </lineage>
</organism>
<dbReference type="Proteomes" id="UP000317178">
    <property type="component" value="Chromosome"/>
</dbReference>
<reference evidence="1 2" key="1">
    <citation type="submission" date="2019-02" db="EMBL/GenBank/DDBJ databases">
        <title>Deep-cultivation of Planctomycetes and their phenomic and genomic characterization uncovers novel biology.</title>
        <authorList>
            <person name="Wiegand S."/>
            <person name="Jogler M."/>
            <person name="Boedeker C."/>
            <person name="Pinto D."/>
            <person name="Vollmers J."/>
            <person name="Rivas-Marin E."/>
            <person name="Kohn T."/>
            <person name="Peeters S.H."/>
            <person name="Heuer A."/>
            <person name="Rast P."/>
            <person name="Oberbeckmann S."/>
            <person name="Bunk B."/>
            <person name="Jeske O."/>
            <person name="Meyerdierks A."/>
            <person name="Storesund J.E."/>
            <person name="Kallscheuer N."/>
            <person name="Luecker S."/>
            <person name="Lage O.M."/>
            <person name="Pohl T."/>
            <person name="Merkel B.J."/>
            <person name="Hornburger P."/>
            <person name="Mueller R.-W."/>
            <person name="Bruemmer F."/>
            <person name="Labrenz M."/>
            <person name="Spormann A.M."/>
            <person name="Op den Camp H."/>
            <person name="Overmann J."/>
            <person name="Amann R."/>
            <person name="Jetten M.S.M."/>
            <person name="Mascher T."/>
            <person name="Medema M.H."/>
            <person name="Devos D.P."/>
            <person name="Kaster A.-K."/>
            <person name="Ovreas L."/>
            <person name="Rohde M."/>
            <person name="Galperin M.Y."/>
            <person name="Jogler C."/>
        </authorList>
    </citation>
    <scope>NUCLEOTIDE SEQUENCE [LARGE SCALE GENOMIC DNA]</scope>
    <source>
        <strain evidence="1 2">Pla110</strain>
    </source>
</reference>
<proteinExistence type="predicted"/>
<dbReference type="EMBL" id="CP036281">
    <property type="protein sequence ID" value="QDU79031.1"/>
    <property type="molecule type" value="Genomic_DNA"/>
</dbReference>